<dbReference type="STRING" id="913774.A0A0C3H679"/>
<feature type="compositionally biased region" description="Polar residues" evidence="8">
    <location>
        <begin position="356"/>
        <end position="375"/>
    </location>
</feature>
<feature type="transmembrane region" description="Helical" evidence="7">
    <location>
        <begin position="6"/>
        <end position="31"/>
    </location>
</feature>
<evidence type="ECO:0000313" key="10">
    <source>
        <dbReference type="Proteomes" id="UP000054321"/>
    </source>
</evidence>
<dbReference type="EMBL" id="KN832873">
    <property type="protein sequence ID" value="KIN03651.1"/>
    <property type="molecule type" value="Genomic_DNA"/>
</dbReference>
<keyword evidence="5 7" id="KW-1133">Transmembrane helix</keyword>
<feature type="compositionally biased region" description="Low complexity" evidence="8">
    <location>
        <begin position="407"/>
        <end position="423"/>
    </location>
</feature>
<evidence type="ECO:0000256" key="4">
    <source>
        <dbReference type="ARBA" id="ARBA00022692"/>
    </source>
</evidence>
<feature type="compositionally biased region" description="Polar residues" evidence="8">
    <location>
        <begin position="326"/>
        <end position="347"/>
    </location>
</feature>
<reference evidence="9 10" key="1">
    <citation type="submission" date="2014-04" db="EMBL/GenBank/DDBJ databases">
        <authorList>
            <consortium name="DOE Joint Genome Institute"/>
            <person name="Kuo A."/>
            <person name="Martino E."/>
            <person name="Perotto S."/>
            <person name="Kohler A."/>
            <person name="Nagy L.G."/>
            <person name="Floudas D."/>
            <person name="Copeland A."/>
            <person name="Barry K.W."/>
            <person name="Cichocki N."/>
            <person name="Veneault-Fourrey C."/>
            <person name="LaButti K."/>
            <person name="Lindquist E.A."/>
            <person name="Lipzen A."/>
            <person name="Lundell T."/>
            <person name="Morin E."/>
            <person name="Murat C."/>
            <person name="Sun H."/>
            <person name="Tunlid A."/>
            <person name="Henrissat B."/>
            <person name="Grigoriev I.V."/>
            <person name="Hibbett D.S."/>
            <person name="Martin F."/>
            <person name="Nordberg H.P."/>
            <person name="Cantor M.N."/>
            <person name="Hua S.X."/>
        </authorList>
    </citation>
    <scope>NUCLEOTIDE SEQUENCE [LARGE SCALE GENOMIC DNA]</scope>
    <source>
        <strain evidence="9 10">Zn</strain>
    </source>
</reference>
<keyword evidence="6 7" id="KW-0472">Membrane</keyword>
<evidence type="ECO:0000256" key="8">
    <source>
        <dbReference type="SAM" id="MobiDB-lite"/>
    </source>
</evidence>
<feature type="transmembrane region" description="Helical" evidence="7">
    <location>
        <begin position="43"/>
        <end position="65"/>
    </location>
</feature>
<comment type="subcellular location">
    <subcellularLocation>
        <location evidence="7">Membrane</location>
        <topology evidence="7">Multi-pass membrane protein</topology>
    </subcellularLocation>
</comment>
<evidence type="ECO:0000256" key="7">
    <source>
        <dbReference type="RuleBase" id="RU367100"/>
    </source>
</evidence>
<dbReference type="OrthoDB" id="4096362at2759"/>
<reference evidence="10" key="2">
    <citation type="submission" date="2015-01" db="EMBL/GenBank/DDBJ databases">
        <title>Evolutionary Origins and Diversification of the Mycorrhizal Mutualists.</title>
        <authorList>
            <consortium name="DOE Joint Genome Institute"/>
            <consortium name="Mycorrhizal Genomics Consortium"/>
            <person name="Kohler A."/>
            <person name="Kuo A."/>
            <person name="Nagy L.G."/>
            <person name="Floudas D."/>
            <person name="Copeland A."/>
            <person name="Barry K.W."/>
            <person name="Cichocki N."/>
            <person name="Veneault-Fourrey C."/>
            <person name="LaButti K."/>
            <person name="Lindquist E.A."/>
            <person name="Lipzen A."/>
            <person name="Lundell T."/>
            <person name="Morin E."/>
            <person name="Murat C."/>
            <person name="Riley R."/>
            <person name="Ohm R."/>
            <person name="Sun H."/>
            <person name="Tunlid A."/>
            <person name="Henrissat B."/>
            <person name="Grigoriev I.V."/>
            <person name="Hibbett D.S."/>
            <person name="Martin F."/>
        </authorList>
    </citation>
    <scope>NUCLEOTIDE SEQUENCE [LARGE SCALE GENOMIC DNA]</scope>
    <source>
        <strain evidence="10">Zn</strain>
    </source>
</reference>
<dbReference type="Proteomes" id="UP000054321">
    <property type="component" value="Unassembled WGS sequence"/>
</dbReference>
<protein>
    <recommendedName>
        <fullName evidence="3 7">Defect at low temperature protein 1</fullName>
    </recommendedName>
</protein>
<name>A0A0C3H679_OIDMZ</name>
<comment type="similarity">
    <text evidence="2 7">Belongs to the DLT1 family.</text>
</comment>
<gene>
    <name evidence="7" type="primary">DLT1</name>
    <name evidence="9" type="ORF">OIDMADRAFT_158371</name>
</gene>
<dbReference type="GO" id="GO:0016020">
    <property type="term" value="C:membrane"/>
    <property type="evidence" value="ECO:0007669"/>
    <property type="project" value="UniProtKB-SubCell"/>
</dbReference>
<dbReference type="InterPro" id="IPR038869">
    <property type="entry name" value="DLT1"/>
</dbReference>
<dbReference type="InParanoid" id="A0A0C3H679"/>
<evidence type="ECO:0000313" key="9">
    <source>
        <dbReference type="EMBL" id="KIN03651.1"/>
    </source>
</evidence>
<feature type="region of interest" description="Disordered" evidence="8">
    <location>
        <begin position="115"/>
        <end position="141"/>
    </location>
</feature>
<proteinExistence type="inferred from homology"/>
<sequence length="447" mass="49056">MNARLFFSILYKTIFTVLNIVLLGLILITPADAIRQALDNHQLYNVFVIAGVYFLTVLLAIIIYASRLWTSNTVLKAIPKTYIPVEKGDVGEKVRKMIEGSLKRSAAIAWEFRPRADAQPATEAAEEEARESAVQSAEPEERRKLFGKFRKKLTKQEKEEQAMVMPPFKPTWDSIAHSGWSSPLSPDLPNVQYTSVIQELPHLVEARAVSVAPADPTSSSEPPMPDLRAVDLLTRPLSMGLRDYIEHLVSLEVIASPSTASAFLNAYEYARFSTQPLSEAQFRDLMKLFAELLRSMRAILPAMLISLEHDSDASDVDDDRNSAVSTSTSASMLSFHSASTHSGSLGTIRTARSRPAGTTSRTSTTAHRLSQQSSVAAPGTPRSKKRHRLPRSASANSFAQSKRMYEGSASPSSESLGSSSQGSVIRLNPSREDGEMPYTLTVTPSRG</sequence>
<evidence type="ECO:0000256" key="5">
    <source>
        <dbReference type="ARBA" id="ARBA00022989"/>
    </source>
</evidence>
<organism evidence="9 10">
    <name type="scientific">Oidiodendron maius (strain Zn)</name>
    <dbReference type="NCBI Taxonomy" id="913774"/>
    <lineage>
        <taxon>Eukaryota</taxon>
        <taxon>Fungi</taxon>
        <taxon>Dikarya</taxon>
        <taxon>Ascomycota</taxon>
        <taxon>Pezizomycotina</taxon>
        <taxon>Leotiomycetes</taxon>
        <taxon>Leotiomycetes incertae sedis</taxon>
        <taxon>Myxotrichaceae</taxon>
        <taxon>Oidiodendron</taxon>
    </lineage>
</organism>
<evidence type="ECO:0000256" key="3">
    <source>
        <dbReference type="ARBA" id="ARBA00021353"/>
    </source>
</evidence>
<evidence type="ECO:0000256" key="1">
    <source>
        <dbReference type="ARBA" id="ARBA00002489"/>
    </source>
</evidence>
<keyword evidence="4 7" id="KW-0812">Transmembrane</keyword>
<keyword evidence="10" id="KW-1185">Reference proteome</keyword>
<evidence type="ECO:0000256" key="2">
    <source>
        <dbReference type="ARBA" id="ARBA00005550"/>
    </source>
</evidence>
<dbReference type="PANTHER" id="PTHR40021">
    <property type="entry name" value="DEFECT AT LOW TEMPERATURE PROTEIN 1"/>
    <property type="match status" value="1"/>
</dbReference>
<accession>A0A0C3H679</accession>
<comment type="function">
    <text evidence="1 7">Required for growth under high-pressure and low-temperature conditions.</text>
</comment>
<feature type="region of interest" description="Disordered" evidence="8">
    <location>
        <begin position="311"/>
        <end position="447"/>
    </location>
</feature>
<dbReference type="HOGENOM" id="CLU_022833_2_0_1"/>
<dbReference type="PANTHER" id="PTHR40021:SF1">
    <property type="entry name" value="DEFECT AT LOW TEMPERATURE PROTEIN 1"/>
    <property type="match status" value="1"/>
</dbReference>
<dbReference type="AlphaFoldDB" id="A0A0C3H679"/>
<evidence type="ECO:0000256" key="6">
    <source>
        <dbReference type="ARBA" id="ARBA00023136"/>
    </source>
</evidence>